<comment type="caution">
    <text evidence="2">The sequence shown here is derived from an EMBL/GenBank/DDBJ whole genome shotgun (WGS) entry which is preliminary data.</text>
</comment>
<dbReference type="InterPro" id="IPR041657">
    <property type="entry name" value="HTH_17"/>
</dbReference>
<proteinExistence type="predicted"/>
<dbReference type="RefSeq" id="WP_215761001.1">
    <property type="nucleotide sequence ID" value="NZ_JAHKBE010000129.1"/>
</dbReference>
<feature type="domain" description="Helix-turn-helix" evidence="1">
    <location>
        <begin position="42"/>
        <end position="91"/>
    </location>
</feature>
<name>A0ABV1FU51_9BACT</name>
<dbReference type="PANTHER" id="PTHR34585:SF22">
    <property type="entry name" value="HELIX-TURN-HELIX DOMAIN-CONTAINING PROTEIN"/>
    <property type="match status" value="1"/>
</dbReference>
<evidence type="ECO:0000313" key="3">
    <source>
        <dbReference type="Proteomes" id="UP001487296"/>
    </source>
</evidence>
<evidence type="ECO:0000313" key="2">
    <source>
        <dbReference type="EMBL" id="MEQ2487907.1"/>
    </source>
</evidence>
<dbReference type="InterPro" id="IPR009061">
    <property type="entry name" value="DNA-bd_dom_put_sf"/>
</dbReference>
<protein>
    <submittedName>
        <fullName evidence="2">Helix-turn-helix domain-containing protein</fullName>
    </submittedName>
</protein>
<gene>
    <name evidence="2" type="ORF">AAAT34_12775</name>
</gene>
<dbReference type="Proteomes" id="UP001487296">
    <property type="component" value="Unassembled WGS sequence"/>
</dbReference>
<dbReference type="PANTHER" id="PTHR34585">
    <property type="match status" value="1"/>
</dbReference>
<dbReference type="EMBL" id="JBBNFP010000125">
    <property type="protein sequence ID" value="MEQ2487907.1"/>
    <property type="molecule type" value="Genomic_DNA"/>
</dbReference>
<evidence type="ECO:0000259" key="1">
    <source>
        <dbReference type="Pfam" id="PF12728"/>
    </source>
</evidence>
<dbReference type="SUPFAM" id="SSF46955">
    <property type="entry name" value="Putative DNA-binding domain"/>
    <property type="match status" value="1"/>
</dbReference>
<accession>A0ABV1FU51</accession>
<keyword evidence="3" id="KW-1185">Reference proteome</keyword>
<reference evidence="2 3" key="1">
    <citation type="submission" date="2024-04" db="EMBL/GenBank/DDBJ databases">
        <title>Human intestinal bacterial collection.</title>
        <authorList>
            <person name="Pauvert C."/>
            <person name="Hitch T.C.A."/>
            <person name="Clavel T."/>
        </authorList>
    </citation>
    <scope>NUCLEOTIDE SEQUENCE [LARGE SCALE GENOMIC DNA]</scope>
    <source>
        <strain evidence="2 3">CLA-AA-H145</strain>
    </source>
</reference>
<sequence>MTEKKEMLLIEKTQWEAIVSKVRDLTLKVSILKDKCVAQPQYYNNKEMCKVLGVEERLIQKYREQGLLAYSKIGDKYWYSQQDVLDFLEKTRHPAF</sequence>
<organism evidence="2 3">
    <name type="scientific">Hallella faecis</name>
    <dbReference type="NCBI Taxonomy" id="2841596"/>
    <lineage>
        <taxon>Bacteria</taxon>
        <taxon>Pseudomonadati</taxon>
        <taxon>Bacteroidota</taxon>
        <taxon>Bacteroidia</taxon>
        <taxon>Bacteroidales</taxon>
        <taxon>Prevotellaceae</taxon>
        <taxon>Hallella</taxon>
    </lineage>
</organism>
<dbReference type="Pfam" id="PF12728">
    <property type="entry name" value="HTH_17"/>
    <property type="match status" value="1"/>
</dbReference>